<dbReference type="AlphaFoldDB" id="A0A841T7F7"/>
<dbReference type="InterPro" id="IPR000182">
    <property type="entry name" value="GNAT_dom"/>
</dbReference>
<keyword evidence="2" id="KW-0808">Transferase</keyword>
<dbReference type="RefSeq" id="WP_185177192.1">
    <property type="nucleotide sequence ID" value="NZ_CBCSEP010000014.1"/>
</dbReference>
<dbReference type="InterPro" id="IPR016181">
    <property type="entry name" value="Acyl_CoA_acyltransferase"/>
</dbReference>
<sequence>MTSQPSITVANAPSPQQLEDIFNILGEVFPVGKAFFQDRLLNDSSYDPQTTWFATVEGKVASTIQIFPLHIRVGQAVLKIGGIGSVGTDPCYRGIGLAQSLLRAQTEWMKQNDYDASLLLAIIHAFYEKAGWKLIPEKGCSMPKPDPIEPPAGYEIVPFEAQYLDQLRHIYEQYNDGRTYTLIRDEAYWNDLLLWPAWTQADCLLVRHNGRIVAYGLIEKSDQAKVFIQELVYLPEAASAVVALFTALGQLRPHAKHVLAKLPDDHPLAEYYKQQPQAEQLDLNISMWKMIHCRSMLQKLRPELEHRIRSSEYAEQKLHLELRAGEDRFWLNYADRKLAVSQQADPFAAYESLQLDPWQLISSVIFGYEEASGGIDRPRQADSAASAILRTLFPKQQAVFYLTDKF</sequence>
<protein>
    <submittedName>
        <fullName evidence="2">GNAT family N-acetyltransferase</fullName>
    </submittedName>
</protein>
<dbReference type="GO" id="GO:0034069">
    <property type="term" value="F:aminoglycoside N-acetyltransferase activity"/>
    <property type="evidence" value="ECO:0007669"/>
    <property type="project" value="TreeGrafter"/>
</dbReference>
<dbReference type="Proteomes" id="UP000574133">
    <property type="component" value="Unassembled WGS sequence"/>
</dbReference>
<proteinExistence type="predicted"/>
<accession>A0A841T7F7</accession>
<dbReference type="SUPFAM" id="SSF55729">
    <property type="entry name" value="Acyl-CoA N-acyltransferases (Nat)"/>
    <property type="match status" value="1"/>
</dbReference>
<gene>
    <name evidence="2" type="ORF">H4Q31_00930</name>
</gene>
<dbReference type="PANTHER" id="PTHR37817:SF1">
    <property type="entry name" value="N-ACETYLTRANSFERASE EIS"/>
    <property type="match status" value="1"/>
</dbReference>
<dbReference type="PANTHER" id="PTHR37817">
    <property type="entry name" value="N-ACETYLTRANSFERASE EIS"/>
    <property type="match status" value="1"/>
</dbReference>
<dbReference type="Pfam" id="PF13527">
    <property type="entry name" value="Acetyltransf_9"/>
    <property type="match status" value="1"/>
</dbReference>
<feature type="domain" description="N-acetyltransferase" evidence="1">
    <location>
        <begin position="7"/>
        <end position="160"/>
    </location>
</feature>
<dbReference type="GO" id="GO:0030649">
    <property type="term" value="P:aminoglycoside antibiotic catabolic process"/>
    <property type="evidence" value="ECO:0007669"/>
    <property type="project" value="TreeGrafter"/>
</dbReference>
<dbReference type="PROSITE" id="PS51186">
    <property type="entry name" value="GNAT"/>
    <property type="match status" value="1"/>
</dbReference>
<dbReference type="InterPro" id="IPR051554">
    <property type="entry name" value="Acetyltransferase_Eis"/>
</dbReference>
<evidence type="ECO:0000313" key="3">
    <source>
        <dbReference type="Proteomes" id="UP000574133"/>
    </source>
</evidence>
<comment type="caution">
    <text evidence="2">The sequence shown here is derived from an EMBL/GenBank/DDBJ whole genome shotgun (WGS) entry which is preliminary data.</text>
</comment>
<evidence type="ECO:0000313" key="2">
    <source>
        <dbReference type="EMBL" id="MBB6675885.1"/>
    </source>
</evidence>
<name>A0A841T7F7_9BACL</name>
<organism evidence="2 3">
    <name type="scientific">Cohnella lubricantis</name>
    <dbReference type="NCBI Taxonomy" id="2163172"/>
    <lineage>
        <taxon>Bacteria</taxon>
        <taxon>Bacillati</taxon>
        <taxon>Bacillota</taxon>
        <taxon>Bacilli</taxon>
        <taxon>Bacillales</taxon>
        <taxon>Paenibacillaceae</taxon>
        <taxon>Cohnella</taxon>
    </lineage>
</organism>
<keyword evidence="3" id="KW-1185">Reference proteome</keyword>
<evidence type="ECO:0000259" key="1">
    <source>
        <dbReference type="PROSITE" id="PS51186"/>
    </source>
</evidence>
<dbReference type="EMBL" id="JACJVN010000006">
    <property type="protein sequence ID" value="MBB6675885.1"/>
    <property type="molecule type" value="Genomic_DNA"/>
</dbReference>
<dbReference type="Gene3D" id="3.40.630.30">
    <property type="match status" value="2"/>
</dbReference>
<reference evidence="2 3" key="1">
    <citation type="submission" date="2020-08" db="EMBL/GenBank/DDBJ databases">
        <title>Cohnella phylogeny.</title>
        <authorList>
            <person name="Dunlap C."/>
        </authorList>
    </citation>
    <scope>NUCLEOTIDE SEQUENCE [LARGE SCALE GENOMIC DNA]</scope>
    <source>
        <strain evidence="2 3">DSM 103658</strain>
    </source>
</reference>